<evidence type="ECO:0000256" key="2">
    <source>
        <dbReference type="ARBA" id="ARBA00022448"/>
    </source>
</evidence>
<feature type="transmembrane region" description="Helical" evidence="7">
    <location>
        <begin position="102"/>
        <end position="125"/>
    </location>
</feature>
<keyword evidence="10" id="KW-1185">Reference proteome</keyword>
<reference evidence="9 10" key="1">
    <citation type="submission" date="2019-06" db="EMBL/GenBank/DDBJ databases">
        <title>Genome sequence of Rhodobacteraceae bacterium D4M1.</title>
        <authorList>
            <person name="Cao J."/>
        </authorList>
    </citation>
    <scope>NUCLEOTIDE SEQUENCE [LARGE SCALE GENOMIC DNA]</scope>
    <source>
        <strain evidence="9 10">D4M1</strain>
    </source>
</reference>
<feature type="transmembrane region" description="Helical" evidence="7">
    <location>
        <begin position="20"/>
        <end position="38"/>
    </location>
</feature>
<keyword evidence="2 7" id="KW-0813">Transport</keyword>
<feature type="domain" description="Tripartite ATP-independent periplasmic transporters DctQ component" evidence="8">
    <location>
        <begin position="3"/>
        <end position="129"/>
    </location>
</feature>
<keyword evidence="7" id="KW-0997">Cell inner membrane</keyword>
<dbReference type="Proteomes" id="UP000305888">
    <property type="component" value="Chromosome"/>
</dbReference>
<evidence type="ECO:0000313" key="10">
    <source>
        <dbReference type="Proteomes" id="UP000305888"/>
    </source>
</evidence>
<dbReference type="Pfam" id="PF04290">
    <property type="entry name" value="DctQ"/>
    <property type="match status" value="1"/>
</dbReference>
<dbReference type="InterPro" id="IPR055348">
    <property type="entry name" value="DctQ"/>
</dbReference>
<evidence type="ECO:0000256" key="4">
    <source>
        <dbReference type="ARBA" id="ARBA00022692"/>
    </source>
</evidence>
<accession>A0A5B8G312</accession>
<protein>
    <recommendedName>
        <fullName evidence="7">TRAP transporter small permease protein</fullName>
    </recommendedName>
</protein>
<dbReference type="GO" id="GO:0005886">
    <property type="term" value="C:plasma membrane"/>
    <property type="evidence" value="ECO:0007669"/>
    <property type="project" value="UniProtKB-SubCell"/>
</dbReference>
<evidence type="ECO:0000259" key="8">
    <source>
        <dbReference type="Pfam" id="PF04290"/>
    </source>
</evidence>
<comment type="similarity">
    <text evidence="7">Belongs to the TRAP transporter small permease family.</text>
</comment>
<dbReference type="OrthoDB" id="6183232at2"/>
<comment type="function">
    <text evidence="7">Part of the tripartite ATP-independent periplasmic (TRAP) transport system.</text>
</comment>
<comment type="caution">
    <text evidence="7">Lacks conserved residue(s) required for the propagation of feature annotation.</text>
</comment>
<dbReference type="AlphaFoldDB" id="A0A5B8G312"/>
<comment type="subcellular location">
    <subcellularLocation>
        <location evidence="7">Cell inner membrane</location>
        <topology evidence="7">Multi-pass membrane protein</topology>
    </subcellularLocation>
    <subcellularLocation>
        <location evidence="1">Cell membrane</location>
        <topology evidence="1">Multi-pass membrane protein</topology>
    </subcellularLocation>
</comment>
<evidence type="ECO:0000256" key="1">
    <source>
        <dbReference type="ARBA" id="ARBA00004651"/>
    </source>
</evidence>
<feature type="transmembrane region" description="Helical" evidence="7">
    <location>
        <begin position="58"/>
        <end position="82"/>
    </location>
</feature>
<comment type="subunit">
    <text evidence="7">The complex comprises the extracytoplasmic solute receptor protein and the two transmembrane proteins.</text>
</comment>
<keyword evidence="4 7" id="KW-0812">Transmembrane</keyword>
<evidence type="ECO:0000256" key="3">
    <source>
        <dbReference type="ARBA" id="ARBA00022475"/>
    </source>
</evidence>
<dbReference type="EMBL" id="CP040818">
    <property type="protein sequence ID" value="QDL93622.1"/>
    <property type="molecule type" value="Genomic_DNA"/>
</dbReference>
<keyword evidence="5 7" id="KW-1133">Transmembrane helix</keyword>
<name>A0A5B8G312_9RHOB</name>
<evidence type="ECO:0000313" key="9">
    <source>
        <dbReference type="EMBL" id="QDL93622.1"/>
    </source>
</evidence>
<sequence>MNTASVVGASLFTLPFPGDFELTEMGVCVAVFTFLPWCQMQDENVTADIFTSGLSRAWVARLVFLSAVVAFGFTLLMIWRMSVGMLDQRDYGYTTTILQIPHWYAFLPILVSLALLAVAAVLTMLDAARGSAGYHSEAEHPHG</sequence>
<organism evidence="9 10">
    <name type="scientific">Paroceanicella profunda</name>
    <dbReference type="NCBI Taxonomy" id="2579971"/>
    <lineage>
        <taxon>Bacteria</taxon>
        <taxon>Pseudomonadati</taxon>
        <taxon>Pseudomonadota</taxon>
        <taxon>Alphaproteobacteria</taxon>
        <taxon>Rhodobacterales</taxon>
        <taxon>Paracoccaceae</taxon>
        <taxon>Paroceanicella</taxon>
    </lineage>
</organism>
<gene>
    <name evidence="9" type="ORF">FDP22_07375</name>
</gene>
<keyword evidence="3" id="KW-1003">Cell membrane</keyword>
<evidence type="ECO:0000256" key="7">
    <source>
        <dbReference type="RuleBase" id="RU369079"/>
    </source>
</evidence>
<evidence type="ECO:0000256" key="6">
    <source>
        <dbReference type="ARBA" id="ARBA00023136"/>
    </source>
</evidence>
<evidence type="ECO:0000256" key="5">
    <source>
        <dbReference type="ARBA" id="ARBA00022989"/>
    </source>
</evidence>
<dbReference type="KEGG" id="ppru:FDP22_07375"/>
<proteinExistence type="inferred from homology"/>
<keyword evidence="6 7" id="KW-0472">Membrane</keyword>
<dbReference type="GO" id="GO:0022857">
    <property type="term" value="F:transmembrane transporter activity"/>
    <property type="evidence" value="ECO:0007669"/>
    <property type="project" value="UniProtKB-UniRule"/>
</dbReference>